<sequence>MIDFKGKVVLVTGGGAGIGRATATAFADLGASVVALEADPARSQELRSALDDRGLVVTGDATEAADMSALADAIGSRYGRLDALVNNVGHFVTRPTPFERLTDDQIDDIYRVNLKHIFLVSRVMLPLLRAAAGGASITNVSSIEGFRGIPQFAVYGAFKAAVTGFTMSLALELGPEGIRVNAVAPETTDSAQVPLDRMIHPSQRHNIPRWIPLGRFGTPQDIAGCVLFLASPLAAWVSGTVVHADGGALAAAGWYRDDRGAWTNMPVIKGNSATSAETSG</sequence>
<dbReference type="Proteomes" id="UP000186438">
    <property type="component" value="Unassembled WGS sequence"/>
</dbReference>
<dbReference type="PANTHER" id="PTHR42760">
    <property type="entry name" value="SHORT-CHAIN DEHYDROGENASES/REDUCTASES FAMILY MEMBER"/>
    <property type="match status" value="1"/>
</dbReference>
<reference evidence="3 4" key="1">
    <citation type="submission" date="2016-11" db="EMBL/GenBank/DDBJ databases">
        <title>Genome sequences of unsequenced Mycobacteria.</title>
        <authorList>
            <person name="Greninger A.L."/>
            <person name="Fang F."/>
            <person name="Jerome K.R."/>
        </authorList>
    </citation>
    <scope>NUCLEOTIDE SEQUENCE [LARGE SCALE GENOMIC DNA]</scope>
    <source>
        <strain evidence="3 4">M11</strain>
    </source>
</reference>
<dbReference type="InterPro" id="IPR036291">
    <property type="entry name" value="NAD(P)-bd_dom_sf"/>
</dbReference>
<proteinExistence type="inferred from homology"/>
<dbReference type="GO" id="GO:0016616">
    <property type="term" value="F:oxidoreductase activity, acting on the CH-OH group of donors, NAD or NADP as acceptor"/>
    <property type="evidence" value="ECO:0007669"/>
    <property type="project" value="TreeGrafter"/>
</dbReference>
<name>A0A1Q4HXC7_9MYCO</name>
<dbReference type="CDD" id="cd05233">
    <property type="entry name" value="SDR_c"/>
    <property type="match status" value="1"/>
</dbReference>
<evidence type="ECO:0000256" key="2">
    <source>
        <dbReference type="ARBA" id="ARBA00023002"/>
    </source>
</evidence>
<keyword evidence="2" id="KW-0560">Oxidoreductase</keyword>
<evidence type="ECO:0000256" key="1">
    <source>
        <dbReference type="ARBA" id="ARBA00006484"/>
    </source>
</evidence>
<gene>
    <name evidence="3" type="ORF">BRW65_08725</name>
</gene>
<dbReference type="Gene3D" id="3.40.50.720">
    <property type="entry name" value="NAD(P)-binding Rossmann-like Domain"/>
    <property type="match status" value="1"/>
</dbReference>
<dbReference type="PRINTS" id="PR00081">
    <property type="entry name" value="GDHRDH"/>
</dbReference>
<dbReference type="EMBL" id="MPNT01000006">
    <property type="protein sequence ID" value="OJZ74351.1"/>
    <property type="molecule type" value="Genomic_DNA"/>
</dbReference>
<keyword evidence="4" id="KW-1185">Reference proteome</keyword>
<accession>A0A1Q4HXC7</accession>
<comment type="caution">
    <text evidence="3">The sequence shown here is derived from an EMBL/GenBank/DDBJ whole genome shotgun (WGS) entry which is preliminary data.</text>
</comment>
<dbReference type="FunFam" id="3.40.50.720:FF:000084">
    <property type="entry name" value="Short-chain dehydrogenase reductase"/>
    <property type="match status" value="1"/>
</dbReference>
<dbReference type="PRINTS" id="PR00080">
    <property type="entry name" value="SDRFAMILY"/>
</dbReference>
<dbReference type="SUPFAM" id="SSF51735">
    <property type="entry name" value="NAD(P)-binding Rossmann-fold domains"/>
    <property type="match status" value="1"/>
</dbReference>
<evidence type="ECO:0000313" key="3">
    <source>
        <dbReference type="EMBL" id="OJZ74351.1"/>
    </source>
</evidence>
<protein>
    <submittedName>
        <fullName evidence="3">Short-chain dehydrogenase</fullName>
    </submittedName>
</protein>
<dbReference type="STRING" id="53378.BRW65_08725"/>
<dbReference type="AlphaFoldDB" id="A0A1Q4HXC7"/>
<dbReference type="RefSeq" id="WP_073873649.1">
    <property type="nucleotide sequence ID" value="NZ_MPNT01000006.1"/>
</dbReference>
<dbReference type="Pfam" id="PF13561">
    <property type="entry name" value="adh_short_C2"/>
    <property type="match status" value="1"/>
</dbReference>
<comment type="similarity">
    <text evidence="1">Belongs to the short-chain dehydrogenases/reductases (SDR) family.</text>
</comment>
<dbReference type="InterPro" id="IPR002347">
    <property type="entry name" value="SDR_fam"/>
</dbReference>
<evidence type="ECO:0000313" key="4">
    <source>
        <dbReference type="Proteomes" id="UP000186438"/>
    </source>
</evidence>
<dbReference type="OrthoDB" id="4350228at2"/>
<organism evidence="3 4">
    <name type="scientific">Mycobacterium paraffinicum</name>
    <dbReference type="NCBI Taxonomy" id="53378"/>
    <lineage>
        <taxon>Bacteria</taxon>
        <taxon>Bacillati</taxon>
        <taxon>Actinomycetota</taxon>
        <taxon>Actinomycetes</taxon>
        <taxon>Mycobacteriales</taxon>
        <taxon>Mycobacteriaceae</taxon>
        <taxon>Mycobacterium</taxon>
    </lineage>
</organism>